<dbReference type="Pfam" id="PF10908">
    <property type="entry name" value="Tlde1_dom"/>
    <property type="match status" value="1"/>
</dbReference>
<organism evidence="2 3">
    <name type="scientific">Dyella monticola</name>
    <dbReference type="NCBI Taxonomy" id="1927958"/>
    <lineage>
        <taxon>Bacteria</taxon>
        <taxon>Pseudomonadati</taxon>
        <taxon>Pseudomonadota</taxon>
        <taxon>Gammaproteobacteria</taxon>
        <taxon>Lysobacterales</taxon>
        <taxon>Rhodanobacteraceae</taxon>
        <taxon>Dyella</taxon>
    </lineage>
</organism>
<dbReference type="Proteomes" id="UP000254258">
    <property type="component" value="Unassembled WGS sequence"/>
</dbReference>
<accession>A0A370WVK6</accession>
<comment type="caution">
    <text evidence="2">The sequence shown here is derived from an EMBL/GenBank/DDBJ whole genome shotgun (WGS) entry which is preliminary data.</text>
</comment>
<evidence type="ECO:0000259" key="1">
    <source>
        <dbReference type="Pfam" id="PF10908"/>
    </source>
</evidence>
<protein>
    <submittedName>
        <fullName evidence="2">DUF2778 domain-containing protein</fullName>
    </submittedName>
</protein>
<feature type="domain" description="Tlde1" evidence="1">
    <location>
        <begin position="54"/>
        <end position="169"/>
    </location>
</feature>
<dbReference type="InterPro" id="IPR021225">
    <property type="entry name" value="Tlde1_dom"/>
</dbReference>
<sequence>MPLQGPAPHYMRRDVVLYAPRPLYAGPIRPGPVRMCYTLNRQNMSILHVPGLGDFAAFSGDGKGRNNPDGIAWKDSGAIPPGAYYVVNRQSGGYLSQARNFFYEQFDLPNKSEWFALWQCALCDSQNVNGVTRGNFRLHPRGPMGVSLGCVTVDKKCDFEKISGYLRSRDPDLPIPGSSLKAFGTLEVM</sequence>
<reference evidence="2 3" key="1">
    <citation type="submission" date="2018-07" db="EMBL/GenBank/DDBJ databases">
        <title>Dyella monticola sp. nov. and Dyella psychrodurans sp. nov. isolated from monsoon evergreen broad-leaved forest soil of Dinghu Mountain, China.</title>
        <authorList>
            <person name="Gao Z."/>
            <person name="Qiu L."/>
        </authorList>
    </citation>
    <scope>NUCLEOTIDE SEQUENCE [LARGE SCALE GENOMIC DNA]</scope>
    <source>
        <strain evidence="2 3">4G-K06</strain>
    </source>
</reference>
<evidence type="ECO:0000313" key="2">
    <source>
        <dbReference type="EMBL" id="RDS80188.1"/>
    </source>
</evidence>
<name>A0A370WVK6_9GAMM</name>
<proteinExistence type="predicted"/>
<evidence type="ECO:0000313" key="3">
    <source>
        <dbReference type="Proteomes" id="UP000254258"/>
    </source>
</evidence>
<keyword evidence="3" id="KW-1185">Reference proteome</keyword>
<dbReference type="RefSeq" id="WP_115496356.1">
    <property type="nucleotide sequence ID" value="NZ_QRBE01000009.1"/>
</dbReference>
<gene>
    <name evidence="2" type="ORF">DWU98_14860</name>
</gene>
<dbReference type="AlphaFoldDB" id="A0A370WVK6"/>
<dbReference type="OrthoDB" id="6490254at2"/>
<dbReference type="EMBL" id="QRBE01000009">
    <property type="protein sequence ID" value="RDS80188.1"/>
    <property type="molecule type" value="Genomic_DNA"/>
</dbReference>